<accession>A0A177IH17</accession>
<dbReference type="InterPro" id="IPR007348">
    <property type="entry name" value="CopC_dom"/>
</dbReference>
<dbReference type="Pfam" id="PF04234">
    <property type="entry name" value="CopC"/>
    <property type="match status" value="1"/>
</dbReference>
<keyword evidence="3" id="KW-1133">Transmembrane helix</keyword>
<feature type="signal peptide" evidence="4">
    <location>
        <begin position="1"/>
        <end position="34"/>
    </location>
</feature>
<evidence type="ECO:0000256" key="1">
    <source>
        <dbReference type="ARBA" id="ARBA00022729"/>
    </source>
</evidence>
<dbReference type="GO" id="GO:0046688">
    <property type="term" value="P:response to copper ion"/>
    <property type="evidence" value="ECO:0007669"/>
    <property type="project" value="InterPro"/>
</dbReference>
<dbReference type="InterPro" id="IPR014756">
    <property type="entry name" value="Ig_E-set"/>
</dbReference>
<dbReference type="OrthoDB" id="5242236at2"/>
<dbReference type="GO" id="GO:0042597">
    <property type="term" value="C:periplasmic space"/>
    <property type="evidence" value="ECO:0007669"/>
    <property type="project" value="InterPro"/>
</dbReference>
<keyword evidence="7" id="KW-1185">Reference proteome</keyword>
<feature type="chain" id="PRO_5008063956" evidence="4">
    <location>
        <begin position="35"/>
        <end position="200"/>
    </location>
</feature>
<comment type="caution">
    <text evidence="6">The sequence shown here is derived from an EMBL/GenBank/DDBJ whole genome shotgun (WGS) entry which is preliminary data.</text>
</comment>
<organism evidence="6 7">
    <name type="scientific">Corynebacterium stationis</name>
    <dbReference type="NCBI Taxonomy" id="1705"/>
    <lineage>
        <taxon>Bacteria</taxon>
        <taxon>Bacillati</taxon>
        <taxon>Actinomycetota</taxon>
        <taxon>Actinomycetes</taxon>
        <taxon>Mycobacteriales</taxon>
        <taxon>Corynebacteriaceae</taxon>
        <taxon>Corynebacterium</taxon>
    </lineage>
</organism>
<name>A0A177IH17_9CORY</name>
<keyword evidence="3" id="KW-0812">Transmembrane</keyword>
<dbReference type="Gene3D" id="2.60.40.1220">
    <property type="match status" value="1"/>
</dbReference>
<dbReference type="InterPro" id="IPR014755">
    <property type="entry name" value="Cu-Rt/internalin_Ig-like"/>
</dbReference>
<evidence type="ECO:0000256" key="2">
    <source>
        <dbReference type="ARBA" id="ARBA00023008"/>
    </source>
</evidence>
<feature type="domain" description="CopC" evidence="5">
    <location>
        <begin position="35"/>
        <end position="131"/>
    </location>
</feature>
<evidence type="ECO:0000256" key="3">
    <source>
        <dbReference type="SAM" id="Phobius"/>
    </source>
</evidence>
<reference evidence="7" key="1">
    <citation type="submission" date="2016-02" db="EMBL/GenBank/DDBJ databases">
        <authorList>
            <person name="Kaur G."/>
            <person name="Nair G.R."/>
            <person name="Mayilraj S."/>
        </authorList>
    </citation>
    <scope>NUCLEOTIDE SEQUENCE [LARGE SCALE GENOMIC DNA]</scope>
    <source>
        <strain evidence="7">GA-15</strain>
    </source>
</reference>
<keyword evidence="3" id="KW-0472">Membrane</keyword>
<evidence type="ECO:0000259" key="5">
    <source>
        <dbReference type="Pfam" id="PF04234"/>
    </source>
</evidence>
<dbReference type="RefSeq" id="WP_082869483.1">
    <property type="nucleotide sequence ID" value="NZ_LSTQ01000022.1"/>
</dbReference>
<gene>
    <name evidence="6" type="ORF">AYJ05_05755</name>
</gene>
<sequence>MIRSSIHLGRTLTAGALVAGLGLSSALLAPVASAHDTAIGGSINEGDVLDEFPEEITIEFSAIPRDGFNNFAVTDQATGEVLFSEEPEINERELTITTPEDQAPGDGDYMLGFQITSSDGHATRGGISFSVESGEETAIASETANGAAVDSEGAETPAEAAEEAEGMSTWMKWALAGVGVLAVIAVLAVMLAKRRGYDAE</sequence>
<keyword evidence="2" id="KW-0186">Copper</keyword>
<dbReference type="SUPFAM" id="SSF81296">
    <property type="entry name" value="E set domains"/>
    <property type="match status" value="1"/>
</dbReference>
<proteinExistence type="predicted"/>
<evidence type="ECO:0000313" key="6">
    <source>
        <dbReference type="EMBL" id="OAH27355.1"/>
    </source>
</evidence>
<feature type="transmembrane region" description="Helical" evidence="3">
    <location>
        <begin position="170"/>
        <end position="192"/>
    </location>
</feature>
<evidence type="ECO:0000256" key="4">
    <source>
        <dbReference type="SAM" id="SignalP"/>
    </source>
</evidence>
<protein>
    <submittedName>
        <fullName evidence="6">Copper resistance protein</fullName>
    </submittedName>
</protein>
<dbReference type="Proteomes" id="UP000076947">
    <property type="component" value="Unassembled WGS sequence"/>
</dbReference>
<evidence type="ECO:0000313" key="7">
    <source>
        <dbReference type="Proteomes" id="UP000076947"/>
    </source>
</evidence>
<dbReference type="GO" id="GO:0005507">
    <property type="term" value="F:copper ion binding"/>
    <property type="evidence" value="ECO:0007669"/>
    <property type="project" value="InterPro"/>
</dbReference>
<dbReference type="EMBL" id="LSTQ01000022">
    <property type="protein sequence ID" value="OAH27355.1"/>
    <property type="molecule type" value="Genomic_DNA"/>
</dbReference>
<dbReference type="AlphaFoldDB" id="A0A177IH17"/>
<keyword evidence="1 4" id="KW-0732">Signal</keyword>
<dbReference type="STRING" id="1705.CA21670_05295"/>